<comment type="subcellular location">
    <subcellularLocation>
        <location evidence="1 7">Cell membrane</location>
        <topology evidence="1 7">Multi-pass membrane protein</topology>
    </subcellularLocation>
</comment>
<dbReference type="HAMAP" id="MF_01071">
    <property type="entry name" value="UPF0266"/>
    <property type="match status" value="1"/>
</dbReference>
<evidence type="ECO:0000256" key="6">
    <source>
        <dbReference type="ARBA" id="ARBA00023136"/>
    </source>
</evidence>
<keyword evidence="6 7" id="KW-0472">Membrane</keyword>
<keyword evidence="5 7" id="KW-1133">Transmembrane helix</keyword>
<dbReference type="Pfam" id="PF06173">
    <property type="entry name" value="DUF986"/>
    <property type="match status" value="1"/>
</dbReference>
<evidence type="ECO:0000256" key="3">
    <source>
        <dbReference type="ARBA" id="ARBA00022475"/>
    </source>
</evidence>
<organism evidence="8 9">
    <name type="scientific">Brochothrix thermosphacta</name>
    <name type="common">Microbacterium thermosphactum</name>
    <dbReference type="NCBI Taxonomy" id="2756"/>
    <lineage>
        <taxon>Bacteria</taxon>
        <taxon>Bacillati</taxon>
        <taxon>Bacillota</taxon>
        <taxon>Bacilli</taxon>
        <taxon>Bacillales</taxon>
        <taxon>Listeriaceae</taxon>
        <taxon>Brochothrix</taxon>
    </lineage>
</organism>
<evidence type="ECO:0000256" key="7">
    <source>
        <dbReference type="HAMAP-Rule" id="MF_01071"/>
    </source>
</evidence>
<feature type="transmembrane region" description="Helical" evidence="7">
    <location>
        <begin position="47"/>
        <end position="65"/>
    </location>
</feature>
<evidence type="ECO:0000256" key="2">
    <source>
        <dbReference type="ARBA" id="ARBA00009962"/>
    </source>
</evidence>
<name>A0A2X0QL07_BROTH</name>
<keyword evidence="4 7" id="KW-0812">Transmembrane</keyword>
<dbReference type="Proteomes" id="UP000270190">
    <property type="component" value="Unassembled WGS sequence"/>
</dbReference>
<dbReference type="InterPro" id="IPR009328">
    <property type="entry name" value="DUF986"/>
</dbReference>
<feature type="transmembrane region" description="Helical" evidence="7">
    <location>
        <begin position="71"/>
        <end position="87"/>
    </location>
</feature>
<dbReference type="GO" id="GO:0005886">
    <property type="term" value="C:plasma membrane"/>
    <property type="evidence" value="ECO:0007669"/>
    <property type="project" value="UniProtKB-SubCell"/>
</dbReference>
<dbReference type="GeneID" id="66537706"/>
<keyword evidence="3 7" id="KW-1003">Cell membrane</keyword>
<evidence type="ECO:0000313" key="9">
    <source>
        <dbReference type="Proteomes" id="UP000270190"/>
    </source>
</evidence>
<dbReference type="AlphaFoldDB" id="A0A2X0QL07"/>
<evidence type="ECO:0000256" key="1">
    <source>
        <dbReference type="ARBA" id="ARBA00004651"/>
    </source>
</evidence>
<dbReference type="EMBL" id="OUNC01000034">
    <property type="protein sequence ID" value="SPP29030.1"/>
    <property type="molecule type" value="Genomic_DNA"/>
</dbReference>
<accession>A0A2X0QL07</accession>
<comment type="similarity">
    <text evidence="2 7">Belongs to the UPF0266 family.</text>
</comment>
<feature type="transmembrane region" description="Helical" evidence="7">
    <location>
        <begin position="6"/>
        <end position="26"/>
    </location>
</feature>
<gene>
    <name evidence="8" type="ORF">BTBSAS_40053</name>
</gene>
<dbReference type="RefSeq" id="WP_029091691.1">
    <property type="nucleotide sequence ID" value="NZ_CBCPHX010000007.1"/>
</dbReference>
<reference evidence="9" key="1">
    <citation type="submission" date="2018-04" db="EMBL/GenBank/DDBJ databases">
        <authorList>
            <person name="Illikoud N."/>
        </authorList>
    </citation>
    <scope>NUCLEOTIDE SEQUENCE [LARGE SCALE GENOMIC DNA]</scope>
</reference>
<evidence type="ECO:0000256" key="4">
    <source>
        <dbReference type="ARBA" id="ARBA00022692"/>
    </source>
</evidence>
<evidence type="ECO:0000256" key="5">
    <source>
        <dbReference type="ARBA" id="ARBA00022989"/>
    </source>
</evidence>
<sequence>MSLTTLFLGGYVVLIVLYLIYDTFIIDMLKGKTSLTIQLRKRNIMDTLIFAALFLVIFIITLFKGGNMTDAYLLLALTVLYLILSFVRQPKIRFKKEGFFYGNFFVRYDAIDQMNLAEDGILAIIANTRRHLIYVRNMDDLERMLPYFTRQ</sequence>
<evidence type="ECO:0000313" key="8">
    <source>
        <dbReference type="EMBL" id="SPP29030.1"/>
    </source>
</evidence>
<proteinExistence type="inferred from homology"/>
<protein>
    <recommendedName>
        <fullName evidence="7">UPF0266 membrane protein BTBSAS_40053</fullName>
    </recommendedName>
</protein>